<dbReference type="KEGG" id="goq:ACH46_18710"/>
<dbReference type="SUPFAM" id="SSF53474">
    <property type="entry name" value="alpha/beta-Hydrolases"/>
    <property type="match status" value="1"/>
</dbReference>
<dbReference type="PATRIC" id="fig|1136941.3.peg.3828"/>
<keyword evidence="1" id="KW-0378">Hydrolase</keyword>
<feature type="domain" description="BD-FAE-like" evidence="2">
    <location>
        <begin position="81"/>
        <end position="282"/>
    </location>
</feature>
<evidence type="ECO:0000313" key="3">
    <source>
        <dbReference type="EMBL" id="ALG86152.1"/>
    </source>
</evidence>
<dbReference type="GO" id="GO:0016787">
    <property type="term" value="F:hydrolase activity"/>
    <property type="evidence" value="ECO:0007669"/>
    <property type="project" value="UniProtKB-KW"/>
</dbReference>
<dbReference type="Gene3D" id="3.40.50.1820">
    <property type="entry name" value="alpha/beta hydrolase"/>
    <property type="match status" value="1"/>
</dbReference>
<dbReference type="OrthoDB" id="255603at2"/>
<dbReference type="PANTHER" id="PTHR48081">
    <property type="entry name" value="AB HYDROLASE SUPERFAMILY PROTEIN C4A8.06C"/>
    <property type="match status" value="1"/>
</dbReference>
<dbReference type="PROSITE" id="PS51257">
    <property type="entry name" value="PROKAR_LIPOPROTEIN"/>
    <property type="match status" value="1"/>
</dbReference>
<organism evidence="3 4">
    <name type="scientific">Gordonia phthalatica</name>
    <dbReference type="NCBI Taxonomy" id="1136941"/>
    <lineage>
        <taxon>Bacteria</taxon>
        <taxon>Bacillati</taxon>
        <taxon>Actinomycetota</taxon>
        <taxon>Actinomycetes</taxon>
        <taxon>Mycobacteriales</taxon>
        <taxon>Gordoniaceae</taxon>
        <taxon>Gordonia</taxon>
    </lineage>
</organism>
<dbReference type="EMBL" id="CP011853">
    <property type="protein sequence ID" value="ALG86152.1"/>
    <property type="molecule type" value="Genomic_DNA"/>
</dbReference>
<dbReference type="InterPro" id="IPR029058">
    <property type="entry name" value="AB_hydrolase_fold"/>
</dbReference>
<dbReference type="InterPro" id="IPR050300">
    <property type="entry name" value="GDXG_lipolytic_enzyme"/>
</dbReference>
<evidence type="ECO:0000259" key="2">
    <source>
        <dbReference type="Pfam" id="PF20434"/>
    </source>
</evidence>
<reference evidence="3 4" key="2">
    <citation type="journal article" date="2017" name="Int. J. Syst. Evol. Microbiol.">
        <title>Gordonia phthalatica sp. nov., a di-n-butyl phthalate-degrading bacterium isolated from activated sludge.</title>
        <authorList>
            <person name="Jin D."/>
            <person name="Kong X."/>
            <person name="Jia M."/>
            <person name="Yu X."/>
            <person name="Wang X."/>
            <person name="Zhuang X."/>
            <person name="Deng Y."/>
            <person name="Bai Z."/>
        </authorList>
    </citation>
    <scope>NUCLEOTIDE SEQUENCE [LARGE SCALE GENOMIC DNA]</scope>
    <source>
        <strain evidence="3 4">QH-11</strain>
    </source>
</reference>
<dbReference type="STRING" id="1136941.ACH46_18710"/>
<name>A0A0N9MSR3_9ACTN</name>
<reference evidence="4" key="1">
    <citation type="submission" date="2015-06" db="EMBL/GenBank/DDBJ databases">
        <title>Complete genome sequence and metabolic analysis of phthalate degradation pathway in Gordonia sp. QH-11.</title>
        <authorList>
            <person name="Jin D."/>
            <person name="Kong X."/>
            <person name="Bai Z."/>
        </authorList>
    </citation>
    <scope>NUCLEOTIDE SEQUENCE [LARGE SCALE GENOMIC DNA]</scope>
    <source>
        <strain evidence="4">QH-11</strain>
    </source>
</reference>
<dbReference type="RefSeq" id="WP_062394260.1">
    <property type="nucleotide sequence ID" value="NZ_CP011853.1"/>
</dbReference>
<dbReference type="Proteomes" id="UP000063789">
    <property type="component" value="Chromosome"/>
</dbReference>
<accession>A0A0N9MSR3</accession>
<dbReference type="AlphaFoldDB" id="A0A0N9MSR3"/>
<sequence>MTLTRPHPLLTATLSTVLVALACAVVLVWGTVTPGSHPAAHSSHTAMVVPAAHHDRSVNGDVVRRIHYPAHDADPNQNYADLFLPADYTHRSAIPLVALVHGGSWARGVTAQSFDRLAHDLTARGIAVYNVEYRRVGTGGGWPTTFTDVGNALDDLPTVAANYPQIDLATSVLVGHSAGAQLAAWAGLRTAAAPGPGLGAPRWIPRRVVSISGPLDMTWSATHGDSRVVRVLQGTPSRVAAHYRLVDPLTLIDHRNDAVGPDFVVLHGTADHVVSPRDSIRFVVDYLTHGGHARLNLLPGQTHTSMFRSGSTAYRDLIRTIVDAAK</sequence>
<proteinExistence type="predicted"/>
<gene>
    <name evidence="3" type="ORF">ACH46_18710</name>
</gene>
<keyword evidence="4" id="KW-1185">Reference proteome</keyword>
<dbReference type="Pfam" id="PF20434">
    <property type="entry name" value="BD-FAE"/>
    <property type="match status" value="1"/>
</dbReference>
<dbReference type="PANTHER" id="PTHR48081:SF33">
    <property type="entry name" value="KYNURENINE FORMAMIDASE"/>
    <property type="match status" value="1"/>
</dbReference>
<evidence type="ECO:0000256" key="1">
    <source>
        <dbReference type="ARBA" id="ARBA00022801"/>
    </source>
</evidence>
<protein>
    <recommendedName>
        <fullName evidence="2">BD-FAE-like domain-containing protein</fullName>
    </recommendedName>
</protein>
<dbReference type="InterPro" id="IPR049492">
    <property type="entry name" value="BD-FAE-like_dom"/>
</dbReference>
<evidence type="ECO:0000313" key="4">
    <source>
        <dbReference type="Proteomes" id="UP000063789"/>
    </source>
</evidence>